<gene>
    <name evidence="3" type="ORF">BROFUL_01871</name>
</gene>
<evidence type="ECO:0000256" key="1">
    <source>
        <dbReference type="SAM" id="SignalP"/>
    </source>
</evidence>
<accession>A0A0M2UY57</accession>
<feature type="domain" description="DUF362" evidence="2">
    <location>
        <begin position="103"/>
        <end position="296"/>
    </location>
</feature>
<evidence type="ECO:0000259" key="2">
    <source>
        <dbReference type="Pfam" id="PF04015"/>
    </source>
</evidence>
<evidence type="ECO:0000313" key="3">
    <source>
        <dbReference type="EMBL" id="KKO19409.1"/>
    </source>
</evidence>
<dbReference type="InterPro" id="IPR007160">
    <property type="entry name" value="DUF362"/>
</dbReference>
<sequence>MKINKERRLFLKKALSLGSGACTAAFMGKHLLNYPFPVAWGADDVAPIPSAVIMARDDHLFDATGKIREKTVSSLLHKAVMQLTSAPSPEKAWQSLFRPDEIVGLKLNCLSGKTMSPHVEVVDSIINGLKLAGLKDKNIIVFERFNRELEAAGFRVRRMTEGIQCFGTDELPGGGYEAEPAFAGSVGTCFSKIVSRLCTAIVNVPVLKDHDLAGISVAMKNFFGVIHNPNKYHGNNCNPFIAELNTHPYLAKKVRLNICDALLAQYHGGPGYKPQWTWNFNGIIVSKDPVAMDRICHTIIEEKRKEIKLPSLKQANREPKYITTAATLGLGVDDLSEINVVQI</sequence>
<keyword evidence="4" id="KW-1185">Reference proteome</keyword>
<organism evidence="3 4">
    <name type="scientific">Candidatus Brocadia fulgida</name>
    <dbReference type="NCBI Taxonomy" id="380242"/>
    <lineage>
        <taxon>Bacteria</taxon>
        <taxon>Pseudomonadati</taxon>
        <taxon>Planctomycetota</taxon>
        <taxon>Candidatus Brocadiia</taxon>
        <taxon>Candidatus Brocadiales</taxon>
        <taxon>Candidatus Brocadiaceae</taxon>
        <taxon>Candidatus Brocadia</taxon>
    </lineage>
</organism>
<feature type="signal peptide" evidence="1">
    <location>
        <begin position="1"/>
        <end position="24"/>
    </location>
</feature>
<keyword evidence="1" id="KW-0732">Signal</keyword>
<evidence type="ECO:0000313" key="4">
    <source>
        <dbReference type="Proteomes" id="UP000034954"/>
    </source>
</evidence>
<dbReference type="AlphaFoldDB" id="A0A0M2UY57"/>
<protein>
    <recommendedName>
        <fullName evidence="2">DUF362 domain-containing protein</fullName>
    </recommendedName>
</protein>
<dbReference type="Proteomes" id="UP000034954">
    <property type="component" value="Unassembled WGS sequence"/>
</dbReference>
<proteinExistence type="predicted"/>
<name>A0A0M2UY57_9BACT</name>
<dbReference type="Pfam" id="PF04015">
    <property type="entry name" value="DUF362"/>
    <property type="match status" value="1"/>
</dbReference>
<reference evidence="3 4" key="1">
    <citation type="journal article" date="2013" name="BMC Microbiol.">
        <title>Identification of the type II cytochrome c maturation pathway in anammox bacteria by comparative genomics.</title>
        <authorList>
            <person name="Ferousi C."/>
            <person name="Speth D.R."/>
            <person name="Reimann J."/>
            <person name="Op den Camp H.J."/>
            <person name="Allen J.W."/>
            <person name="Keltjens J.T."/>
            <person name="Jetten M.S."/>
        </authorList>
    </citation>
    <scope>NUCLEOTIDE SEQUENCE [LARGE SCALE GENOMIC DNA]</scope>
    <source>
        <strain evidence="3">RU1</strain>
    </source>
</reference>
<dbReference type="EMBL" id="LAQJ01000194">
    <property type="protein sequence ID" value="KKO19409.1"/>
    <property type="molecule type" value="Genomic_DNA"/>
</dbReference>
<feature type="chain" id="PRO_5005644157" description="DUF362 domain-containing protein" evidence="1">
    <location>
        <begin position="25"/>
        <end position="343"/>
    </location>
</feature>
<comment type="caution">
    <text evidence="3">The sequence shown here is derived from an EMBL/GenBank/DDBJ whole genome shotgun (WGS) entry which is preliminary data.</text>
</comment>